<comment type="caution">
    <text evidence="8">The sequence shown here is derived from an EMBL/GenBank/DDBJ whole genome shotgun (WGS) entry which is preliminary data.</text>
</comment>
<keyword evidence="4 6" id="KW-0472">Membrane</keyword>
<proteinExistence type="predicted"/>
<evidence type="ECO:0000256" key="5">
    <source>
        <dbReference type="SAM" id="MobiDB-lite"/>
    </source>
</evidence>
<feature type="transmembrane region" description="Helical" evidence="6">
    <location>
        <begin position="184"/>
        <end position="205"/>
    </location>
</feature>
<comment type="subcellular location">
    <subcellularLocation>
        <location evidence="1">Membrane</location>
        <topology evidence="1">Multi-pass membrane protein</topology>
    </subcellularLocation>
</comment>
<sequence>MSTSLPAACDRGLAESTAPRPQAPQHARMVLATCILASSLAFVDGSVVNVALPAIGQSLGAGGTGLSSIVNGYLLPLSALLLLGGAAGDRYGRRRVLMLGVSVFAIASLLCALAPDLNSLAAARVLQGAGAALLMPNSLAILGATFGGEERGRAIGIWAAVGAAAGAIGPLLGGWLVDVVGWRAIFYINLPIAAATLLLAVRCLGDDANRNQPPLDIAGAALATAGLAGVTWSVASVTGGGGAGWSAALMAAGGVACLGWLVVVERHRGERAMLPLALLGARSFLGLNLLTLFLYGALGALLVMLPFVLIEASRYTAVQAGAAMLPMPIVIAAGSPLMGRLAAKVGARWPLTVGPLIVAAGFALLLRIGADGSYWRTTLPAVLLIALGMAIAVAPLTTAVLSSVDTAHTGLASGFNSAVARLGGLVGTALLGALLSGGSGLVHQFHLASMVCALAALLAGGFGFVFVRDDARP</sequence>
<dbReference type="Proteomes" id="UP001204621">
    <property type="component" value="Unassembled WGS sequence"/>
</dbReference>
<dbReference type="Pfam" id="PF07690">
    <property type="entry name" value="MFS_1"/>
    <property type="match status" value="1"/>
</dbReference>
<dbReference type="SUPFAM" id="SSF103473">
    <property type="entry name" value="MFS general substrate transporter"/>
    <property type="match status" value="1"/>
</dbReference>
<dbReference type="PANTHER" id="PTHR42718:SF42">
    <property type="entry name" value="EXPORT PROTEIN"/>
    <property type="match status" value="1"/>
</dbReference>
<dbReference type="CDD" id="cd17321">
    <property type="entry name" value="MFS_MMR_MDR_like"/>
    <property type="match status" value="1"/>
</dbReference>
<dbReference type="InterPro" id="IPR011701">
    <property type="entry name" value="MFS"/>
</dbReference>
<dbReference type="Gene3D" id="1.20.1250.20">
    <property type="entry name" value="MFS general substrate transporter like domains"/>
    <property type="match status" value="1"/>
</dbReference>
<organism evidence="8 9">
    <name type="scientific">Massilia terrae</name>
    <dbReference type="NCBI Taxonomy" id="1811224"/>
    <lineage>
        <taxon>Bacteria</taxon>
        <taxon>Pseudomonadati</taxon>
        <taxon>Pseudomonadota</taxon>
        <taxon>Betaproteobacteria</taxon>
        <taxon>Burkholderiales</taxon>
        <taxon>Oxalobacteraceae</taxon>
        <taxon>Telluria group</taxon>
        <taxon>Massilia</taxon>
    </lineage>
</organism>
<feature type="transmembrane region" description="Helical" evidence="6">
    <location>
        <begin position="349"/>
        <end position="369"/>
    </location>
</feature>
<reference evidence="8 9" key="1">
    <citation type="submission" date="2022-08" db="EMBL/GenBank/DDBJ databases">
        <title>Reclassification of Massilia species as members of the genera Telluria, Duganella, Pseudoduganella, Mokoshia gen. nov. and Zemynaea gen. nov. using orthogonal and non-orthogonal genome-based approaches.</title>
        <authorList>
            <person name="Bowman J.P."/>
        </authorList>
    </citation>
    <scope>NUCLEOTIDE SEQUENCE [LARGE SCALE GENOMIC DNA]</scope>
    <source>
        <strain evidence="8 9">JCM 31606</strain>
    </source>
</reference>
<evidence type="ECO:0000256" key="4">
    <source>
        <dbReference type="ARBA" id="ARBA00023136"/>
    </source>
</evidence>
<feature type="transmembrane region" description="Helical" evidence="6">
    <location>
        <begin position="154"/>
        <end position="172"/>
    </location>
</feature>
<keyword evidence="2 6" id="KW-0812">Transmembrane</keyword>
<dbReference type="PANTHER" id="PTHR42718">
    <property type="entry name" value="MAJOR FACILITATOR SUPERFAMILY MULTIDRUG TRANSPORTER MFSC"/>
    <property type="match status" value="1"/>
</dbReference>
<feature type="transmembrane region" description="Helical" evidence="6">
    <location>
        <begin position="30"/>
        <end position="52"/>
    </location>
</feature>
<feature type="transmembrane region" description="Helical" evidence="6">
    <location>
        <begin position="422"/>
        <end position="441"/>
    </location>
</feature>
<keyword evidence="3 6" id="KW-1133">Transmembrane helix</keyword>
<feature type="transmembrane region" description="Helical" evidence="6">
    <location>
        <begin position="285"/>
        <end position="310"/>
    </location>
</feature>
<feature type="transmembrane region" description="Helical" evidence="6">
    <location>
        <begin position="217"/>
        <end position="237"/>
    </location>
</feature>
<accession>A0ABT2D059</accession>
<evidence type="ECO:0000256" key="3">
    <source>
        <dbReference type="ARBA" id="ARBA00022989"/>
    </source>
</evidence>
<evidence type="ECO:0000256" key="2">
    <source>
        <dbReference type="ARBA" id="ARBA00022692"/>
    </source>
</evidence>
<dbReference type="InterPro" id="IPR036259">
    <property type="entry name" value="MFS_trans_sf"/>
</dbReference>
<dbReference type="InterPro" id="IPR020846">
    <property type="entry name" value="MFS_dom"/>
</dbReference>
<feature type="transmembrane region" description="Helical" evidence="6">
    <location>
        <begin position="316"/>
        <end position="337"/>
    </location>
</feature>
<feature type="transmembrane region" description="Helical" evidence="6">
    <location>
        <begin position="381"/>
        <end position="401"/>
    </location>
</feature>
<dbReference type="PRINTS" id="PR01036">
    <property type="entry name" value="TCRTETB"/>
</dbReference>
<feature type="transmembrane region" description="Helical" evidence="6">
    <location>
        <begin position="243"/>
        <end position="264"/>
    </location>
</feature>
<feature type="domain" description="Major facilitator superfamily (MFS) profile" evidence="7">
    <location>
        <begin position="30"/>
        <end position="471"/>
    </location>
</feature>
<dbReference type="EMBL" id="JANUGU010000005">
    <property type="protein sequence ID" value="MCS0659607.1"/>
    <property type="molecule type" value="Genomic_DNA"/>
</dbReference>
<gene>
    <name evidence="8" type="ORF">NX778_16175</name>
</gene>
<dbReference type="Gene3D" id="1.20.1720.10">
    <property type="entry name" value="Multidrug resistance protein D"/>
    <property type="match status" value="1"/>
</dbReference>
<protein>
    <submittedName>
        <fullName evidence="8">MFS transporter</fullName>
    </submittedName>
</protein>
<evidence type="ECO:0000256" key="1">
    <source>
        <dbReference type="ARBA" id="ARBA00004141"/>
    </source>
</evidence>
<feature type="transmembrane region" description="Helical" evidence="6">
    <location>
        <begin position="96"/>
        <end position="115"/>
    </location>
</feature>
<dbReference type="RefSeq" id="WP_258812794.1">
    <property type="nucleotide sequence ID" value="NZ_JANUGU010000005.1"/>
</dbReference>
<keyword evidence="9" id="KW-1185">Reference proteome</keyword>
<feature type="transmembrane region" description="Helical" evidence="6">
    <location>
        <begin position="447"/>
        <end position="467"/>
    </location>
</feature>
<feature type="region of interest" description="Disordered" evidence="5">
    <location>
        <begin position="1"/>
        <end position="21"/>
    </location>
</feature>
<evidence type="ECO:0000313" key="9">
    <source>
        <dbReference type="Proteomes" id="UP001204621"/>
    </source>
</evidence>
<feature type="transmembrane region" description="Helical" evidence="6">
    <location>
        <begin position="64"/>
        <end position="84"/>
    </location>
</feature>
<evidence type="ECO:0000313" key="8">
    <source>
        <dbReference type="EMBL" id="MCS0659607.1"/>
    </source>
</evidence>
<feature type="transmembrane region" description="Helical" evidence="6">
    <location>
        <begin position="121"/>
        <end position="142"/>
    </location>
</feature>
<evidence type="ECO:0000256" key="6">
    <source>
        <dbReference type="SAM" id="Phobius"/>
    </source>
</evidence>
<dbReference type="PROSITE" id="PS50850">
    <property type="entry name" value="MFS"/>
    <property type="match status" value="1"/>
</dbReference>
<name>A0ABT2D059_9BURK</name>
<evidence type="ECO:0000259" key="7">
    <source>
        <dbReference type="PROSITE" id="PS50850"/>
    </source>
</evidence>